<keyword evidence="2" id="KW-1185">Reference proteome</keyword>
<dbReference type="EMBL" id="JABFTP020000185">
    <property type="protein sequence ID" value="KAL3286905.1"/>
    <property type="molecule type" value="Genomic_DNA"/>
</dbReference>
<protein>
    <submittedName>
        <fullName evidence="1">Uncharacterized protein</fullName>
    </submittedName>
</protein>
<name>A0ABD2P7N8_9CUCU</name>
<proteinExistence type="predicted"/>
<gene>
    <name evidence="1" type="ORF">HHI36_001391</name>
</gene>
<sequence length="100" mass="11282">MNCSDCGTAAGKDPKDPSAKIYVFCCDGCKSPKCDKCSTLTATEVRVLDLRSRRTLKFWCNNSLNFNTLKLMETIIEDKDDIIARKDKIIQLLESTNKEI</sequence>
<accession>A0ABD2P7N8</accession>
<dbReference type="Proteomes" id="UP001516400">
    <property type="component" value="Unassembled WGS sequence"/>
</dbReference>
<evidence type="ECO:0000313" key="2">
    <source>
        <dbReference type="Proteomes" id="UP001516400"/>
    </source>
</evidence>
<reference evidence="1 2" key="1">
    <citation type="journal article" date="2021" name="BMC Biol.">
        <title>Horizontally acquired antibacterial genes associated with adaptive radiation of ladybird beetles.</title>
        <authorList>
            <person name="Li H.S."/>
            <person name="Tang X.F."/>
            <person name="Huang Y.H."/>
            <person name="Xu Z.Y."/>
            <person name="Chen M.L."/>
            <person name="Du X.Y."/>
            <person name="Qiu B.Y."/>
            <person name="Chen P.T."/>
            <person name="Zhang W."/>
            <person name="Slipinski A."/>
            <person name="Escalona H.E."/>
            <person name="Waterhouse R.M."/>
            <person name="Zwick A."/>
            <person name="Pang H."/>
        </authorList>
    </citation>
    <scope>NUCLEOTIDE SEQUENCE [LARGE SCALE GENOMIC DNA]</scope>
    <source>
        <strain evidence="1">SYSU2018</strain>
    </source>
</reference>
<organism evidence="1 2">
    <name type="scientific">Cryptolaemus montrouzieri</name>
    <dbReference type="NCBI Taxonomy" id="559131"/>
    <lineage>
        <taxon>Eukaryota</taxon>
        <taxon>Metazoa</taxon>
        <taxon>Ecdysozoa</taxon>
        <taxon>Arthropoda</taxon>
        <taxon>Hexapoda</taxon>
        <taxon>Insecta</taxon>
        <taxon>Pterygota</taxon>
        <taxon>Neoptera</taxon>
        <taxon>Endopterygota</taxon>
        <taxon>Coleoptera</taxon>
        <taxon>Polyphaga</taxon>
        <taxon>Cucujiformia</taxon>
        <taxon>Coccinelloidea</taxon>
        <taxon>Coccinellidae</taxon>
        <taxon>Scymninae</taxon>
        <taxon>Scymnini</taxon>
        <taxon>Cryptolaemus</taxon>
    </lineage>
</organism>
<evidence type="ECO:0000313" key="1">
    <source>
        <dbReference type="EMBL" id="KAL3286905.1"/>
    </source>
</evidence>
<comment type="caution">
    <text evidence="1">The sequence shown here is derived from an EMBL/GenBank/DDBJ whole genome shotgun (WGS) entry which is preliminary data.</text>
</comment>
<dbReference type="AlphaFoldDB" id="A0ABD2P7N8"/>